<keyword evidence="2" id="KW-0646">Protease inhibitor</keyword>
<dbReference type="MEROPS" id="I20.952"/>
<organism evidence="6">
    <name type="scientific">Capsicum annuum</name>
    <name type="common">Capsicum pepper</name>
    <dbReference type="NCBI Taxonomy" id="4072"/>
    <lineage>
        <taxon>Eukaryota</taxon>
        <taxon>Viridiplantae</taxon>
        <taxon>Streptophyta</taxon>
        <taxon>Embryophyta</taxon>
        <taxon>Tracheophyta</taxon>
        <taxon>Spermatophyta</taxon>
        <taxon>Magnoliopsida</taxon>
        <taxon>eudicotyledons</taxon>
        <taxon>Gunneridae</taxon>
        <taxon>Pentapetalae</taxon>
        <taxon>asterids</taxon>
        <taxon>lamiids</taxon>
        <taxon>Solanales</taxon>
        <taxon>Solanaceae</taxon>
        <taxon>Solanoideae</taxon>
        <taxon>Capsiceae</taxon>
        <taxon>Capsicum</taxon>
    </lineage>
</organism>
<keyword evidence="3" id="KW-0722">Serine protease inhibitor</keyword>
<comment type="similarity">
    <text evidence="1">Belongs to the protease inhibitor I20 (potato type II proteinase inhibitor) family.</text>
</comment>
<dbReference type="Gene3D" id="3.30.60.30">
    <property type="match status" value="4"/>
</dbReference>
<feature type="signal peptide" evidence="5">
    <location>
        <begin position="1"/>
        <end position="25"/>
    </location>
</feature>
<dbReference type="InterPro" id="IPR003465">
    <property type="entry name" value="Prot_inh_I20"/>
</dbReference>
<protein>
    <submittedName>
        <fullName evidence="6">PinII-type proteinase inhibitor 11</fullName>
    </submittedName>
</protein>
<accession>Q4U5Z5</accession>
<dbReference type="PANTHER" id="PTHR33832">
    <property type="entry name" value="SERINE-TYPE ENDOPEPTIDASE INHIBITOR"/>
    <property type="match status" value="1"/>
</dbReference>
<dbReference type="InterPro" id="IPR051391">
    <property type="entry name" value="Protease_inhibitor_I20"/>
</dbReference>
<name>Q4U5Z5_CAPAN</name>
<dbReference type="GO" id="GO:0004867">
    <property type="term" value="F:serine-type endopeptidase inhibitor activity"/>
    <property type="evidence" value="ECO:0007669"/>
    <property type="project" value="UniProtKB-KW"/>
</dbReference>
<evidence type="ECO:0000256" key="3">
    <source>
        <dbReference type="ARBA" id="ARBA00022900"/>
    </source>
</evidence>
<dbReference type="EMBL" id="DQ008950">
    <property type="protein sequence ID" value="AAY56129.1"/>
    <property type="molecule type" value="mRNA"/>
</dbReference>
<dbReference type="AlphaFoldDB" id="Q4U5Z5"/>
<dbReference type="SUPFAM" id="SSF100897">
    <property type="entry name" value="Plant proteinase inhibitors"/>
    <property type="match status" value="4"/>
</dbReference>
<feature type="chain" id="PRO_5004244193" evidence="5">
    <location>
        <begin position="26"/>
        <end position="262"/>
    </location>
</feature>
<keyword evidence="5" id="KW-0732">Signal</keyword>
<keyword evidence="4" id="KW-1015">Disulfide bond</keyword>
<dbReference type="Pfam" id="PF02428">
    <property type="entry name" value="Prot_inhib_II"/>
    <property type="match status" value="4"/>
</dbReference>
<evidence type="ECO:0000256" key="1">
    <source>
        <dbReference type="ARBA" id="ARBA00007766"/>
    </source>
</evidence>
<sequence length="262" mass="28653">MAVPKEVSFLAFLLVLEILLLHVDAKACSQRNAKEPICTNCCAGRKGCNYYSADGTFICEGESDPNNPKPCTLNCDPRIFYSKCPRSEGNAENRICTNCCAGRKGCNYYSADGTFICEGESDPNNPKPCPRNCDTRIAYSKCPRSEGNAENRICTNCCAGRKGCNYYSADGTFICEGESDPNNPKPCTLNCDPRIFYSKCPRSEASAEQPICTNCCAGLKGCNYYNADGTFICEGESDPNHPKACPKNCDPNIAYSLCLYEK</sequence>
<proteinExistence type="evidence at transcript level"/>
<evidence type="ECO:0000256" key="2">
    <source>
        <dbReference type="ARBA" id="ARBA00022690"/>
    </source>
</evidence>
<evidence type="ECO:0000256" key="4">
    <source>
        <dbReference type="ARBA" id="ARBA00023157"/>
    </source>
</evidence>
<dbReference type="PANTHER" id="PTHR33832:SF23">
    <property type="entry name" value="PROTEINASE INHIBITOR TYPE-2 P303.51"/>
    <property type="match status" value="1"/>
</dbReference>
<reference evidence="6" key="1">
    <citation type="submission" date="2005-04" db="EMBL/GenBank/DDBJ databases">
        <title>Cloning and expression of Capsicum annuum Pin-II type proteinase inhibitors.</title>
        <authorList>
            <person name="Tamhane V.A."/>
            <person name="Giri A.P."/>
            <person name="Chougule N.P."/>
            <person name="Sainani M.N."/>
            <person name="Gupta V.S."/>
        </authorList>
    </citation>
    <scope>NUCLEOTIDE SEQUENCE</scope>
</reference>
<evidence type="ECO:0000313" key="6">
    <source>
        <dbReference type="EMBL" id="AAY56129.1"/>
    </source>
</evidence>
<evidence type="ECO:0000256" key="5">
    <source>
        <dbReference type="SAM" id="SignalP"/>
    </source>
</evidence>